<protein>
    <submittedName>
        <fullName evidence="1">Uncharacterized protein</fullName>
    </submittedName>
</protein>
<proteinExistence type="predicted"/>
<evidence type="ECO:0000313" key="1">
    <source>
        <dbReference type="EMBL" id="AVK39552.1"/>
    </source>
</evidence>
<name>A0A343UXZ5_9FLOR</name>
<accession>A0A343UXZ5</accession>
<keyword evidence="1" id="KW-0496">Mitochondrion</keyword>
<dbReference type="AlphaFoldDB" id="A0A343UXZ5"/>
<sequence length="183" mass="21727">MYYNYPTLQLNQERLQKYDILDEKPTVFNCISNHCVSSSQVSSLGIQKPIFPVILLTQEWFYGQRPIMQGDLTLSKHNQKSVKLKITTRRFHFWNLLDLYLNSVLVSEELKNHSYVKSNRNKGLYILISFSDLTKNNLLLPKIKENFSFPFFQDTQLKILTKLFYDWQIPTQNYFIPTVVTKF</sequence>
<reference evidence="1" key="2">
    <citation type="submission" date="2018-01" db="EMBL/GenBank/DDBJ databases">
        <authorList>
            <person name="Gaut B.S."/>
            <person name="Morton B.R."/>
            <person name="Clegg M.T."/>
            <person name="Duvall M.R."/>
        </authorList>
    </citation>
    <scope>NUCLEOTIDE SEQUENCE</scope>
    <source>
        <strain evidence="1">HEC3068</strain>
    </source>
</reference>
<geneLocation type="mitochondrion" evidence="1"/>
<organism evidence="1">
    <name type="scientific">Paralemanea sp</name>
    <dbReference type="NCBI Taxonomy" id="2048601"/>
    <lineage>
        <taxon>Eukaryota</taxon>
        <taxon>Rhodophyta</taxon>
        <taxon>Florideophyceae</taxon>
        <taxon>Nemaliophycidae</taxon>
        <taxon>Batrachospermales</taxon>
        <taxon>Lemaneaceae</taxon>
        <taxon>Paralemanea</taxon>
    </lineage>
</organism>
<reference evidence="1" key="1">
    <citation type="journal article" date="2018" name="Mitochondrial DNA Part B Resour">
        <title>Complete mitochondrial genomes of six species of the freshwater red algal order Batrachospermales (Rhodophyta).</title>
        <authorList>
            <person name="Paiano M.O."/>
            <person name="Del Cortona A."/>
            <person name="Costa J.F."/>
            <person name="Liu S.-L."/>
            <person name="Verbruggen H."/>
            <person name="De Clerck O."/>
            <person name="Necchi O."/>
        </authorList>
    </citation>
    <scope>NUCLEOTIDE SEQUENCE</scope>
    <source>
        <strain evidence="1">HEC3068</strain>
    </source>
</reference>
<gene>
    <name evidence="1" type="primary">orf184</name>
</gene>
<dbReference type="EMBL" id="MG787097">
    <property type="protein sequence ID" value="AVK39552.1"/>
    <property type="molecule type" value="Genomic_DNA"/>
</dbReference>